<feature type="non-terminal residue" evidence="2">
    <location>
        <position position="187"/>
    </location>
</feature>
<comment type="caution">
    <text evidence="2">The sequence shown here is derived from an EMBL/GenBank/DDBJ whole genome shotgun (WGS) entry which is preliminary data.</text>
</comment>
<feature type="compositionally biased region" description="Polar residues" evidence="1">
    <location>
        <begin position="158"/>
        <end position="174"/>
    </location>
</feature>
<evidence type="ECO:0000313" key="2">
    <source>
        <dbReference type="EMBL" id="KAL0191864.1"/>
    </source>
</evidence>
<dbReference type="AlphaFoldDB" id="A0ABD0R036"/>
<dbReference type="EMBL" id="JAMKFB020000006">
    <property type="protein sequence ID" value="KAL0191864.1"/>
    <property type="molecule type" value="Genomic_DNA"/>
</dbReference>
<organism evidence="2 3">
    <name type="scientific">Cirrhinus mrigala</name>
    <name type="common">Mrigala</name>
    <dbReference type="NCBI Taxonomy" id="683832"/>
    <lineage>
        <taxon>Eukaryota</taxon>
        <taxon>Metazoa</taxon>
        <taxon>Chordata</taxon>
        <taxon>Craniata</taxon>
        <taxon>Vertebrata</taxon>
        <taxon>Euteleostomi</taxon>
        <taxon>Actinopterygii</taxon>
        <taxon>Neopterygii</taxon>
        <taxon>Teleostei</taxon>
        <taxon>Ostariophysi</taxon>
        <taxon>Cypriniformes</taxon>
        <taxon>Cyprinidae</taxon>
        <taxon>Labeoninae</taxon>
        <taxon>Labeonini</taxon>
        <taxon>Cirrhinus</taxon>
    </lineage>
</organism>
<keyword evidence="3" id="KW-1185">Reference proteome</keyword>
<evidence type="ECO:0000256" key="1">
    <source>
        <dbReference type="SAM" id="MobiDB-lite"/>
    </source>
</evidence>
<reference evidence="2 3" key="1">
    <citation type="submission" date="2024-05" db="EMBL/GenBank/DDBJ databases">
        <title>Genome sequencing and assembly of Indian major carp, Cirrhinus mrigala (Hamilton, 1822).</title>
        <authorList>
            <person name="Mohindra V."/>
            <person name="Chowdhury L.M."/>
            <person name="Lal K."/>
            <person name="Jena J.K."/>
        </authorList>
    </citation>
    <scope>NUCLEOTIDE SEQUENCE [LARGE SCALE GENOMIC DNA]</scope>
    <source>
        <strain evidence="2">CM1030</strain>
        <tissue evidence="2">Blood</tissue>
    </source>
</reference>
<dbReference type="Proteomes" id="UP001529510">
    <property type="component" value="Unassembled WGS sequence"/>
</dbReference>
<name>A0ABD0R036_CIRMR</name>
<protein>
    <submittedName>
        <fullName evidence="2">Uncharacterized protein</fullName>
    </submittedName>
</protein>
<evidence type="ECO:0000313" key="3">
    <source>
        <dbReference type="Proteomes" id="UP001529510"/>
    </source>
</evidence>
<gene>
    <name evidence="2" type="ORF">M9458_014562</name>
</gene>
<proteinExistence type="predicted"/>
<accession>A0ABD0R036</accession>
<feature type="region of interest" description="Disordered" evidence="1">
    <location>
        <begin position="158"/>
        <end position="187"/>
    </location>
</feature>
<sequence>MFHPVNDGSERREAGLHGWSAEAGSSHAHARIIFSVIPVHVGAMFYCRRNVSAAALFLQRLNFTGPLQELNASRSLRNYRAVCCCRVYRRLTASKPVLSRFCLHETPFGVSPDLVTHARMAAAFALNAAAPRREYSDARNRDRNVLKLSELESFPSVRSSAPVTIQTRQSSTTPEKTRDESAANIQT</sequence>